<evidence type="ECO:0000313" key="1">
    <source>
        <dbReference type="EMBL" id="MBB1125136.1"/>
    </source>
</evidence>
<gene>
    <name evidence="1" type="ORF">HUK38_02685</name>
</gene>
<dbReference type="Proteomes" id="UP000548632">
    <property type="component" value="Unassembled WGS sequence"/>
</dbReference>
<keyword evidence="2" id="KW-1185">Reference proteome</keyword>
<comment type="caution">
    <text evidence="1">The sequence shown here is derived from an EMBL/GenBank/DDBJ whole genome shotgun (WGS) entry which is preliminary data.</text>
</comment>
<dbReference type="Pfam" id="PF10387">
    <property type="entry name" value="DUF2442"/>
    <property type="match status" value="1"/>
</dbReference>
<dbReference type="SUPFAM" id="SSF143880">
    <property type="entry name" value="NE0471 N-terminal domain-like"/>
    <property type="match status" value="1"/>
</dbReference>
<sequence>MVSSVIKVLKHHYLGNYCFKLCFSNGERGEFDVREYCNHRSGSLLTPLQSEAYVRRAFIDAGALGWPNGLELSAARLYELSRVAA</sequence>
<name>A0A839HCJ7_9GAMM</name>
<accession>A0A839HCJ7</accession>
<reference evidence="1 2" key="1">
    <citation type="journal article" date="2020" name="Arch. Microbiol.">
        <title>The genome sequence of the giant phototrophic gammaproteobacterium Thiospirillum jenense gives insight into its physiological properties and phylogenetic relationships.</title>
        <authorList>
            <person name="Imhoff J.F."/>
            <person name="Meyer T.E."/>
            <person name="Kyndt J.A."/>
        </authorList>
    </citation>
    <scope>NUCLEOTIDE SEQUENCE [LARGE SCALE GENOMIC DNA]</scope>
    <source>
        <strain evidence="1 2">DSM 216</strain>
    </source>
</reference>
<evidence type="ECO:0000313" key="2">
    <source>
        <dbReference type="Proteomes" id="UP000548632"/>
    </source>
</evidence>
<proteinExistence type="predicted"/>
<dbReference type="AlphaFoldDB" id="A0A839HCJ7"/>
<organism evidence="1 2">
    <name type="scientific">Thiospirillum jenense</name>
    <dbReference type="NCBI Taxonomy" id="1653858"/>
    <lineage>
        <taxon>Bacteria</taxon>
        <taxon>Pseudomonadati</taxon>
        <taxon>Pseudomonadota</taxon>
        <taxon>Gammaproteobacteria</taxon>
        <taxon>Chromatiales</taxon>
        <taxon>Chromatiaceae</taxon>
        <taxon>Thiospirillum</taxon>
    </lineage>
</organism>
<protein>
    <submittedName>
        <fullName evidence="1">DUF2442 domain-containing protein</fullName>
    </submittedName>
</protein>
<dbReference type="Gene3D" id="3.30.2020.10">
    <property type="entry name" value="NE0471-like N-terminal domain"/>
    <property type="match status" value="1"/>
</dbReference>
<dbReference type="InterPro" id="IPR018841">
    <property type="entry name" value="DUF2442"/>
</dbReference>
<dbReference type="InterPro" id="IPR036782">
    <property type="entry name" value="NE0471-like_N"/>
</dbReference>
<dbReference type="EMBL" id="JABVCQ010000004">
    <property type="protein sequence ID" value="MBB1125136.1"/>
    <property type="molecule type" value="Genomic_DNA"/>
</dbReference>